<dbReference type="InterPro" id="IPR001509">
    <property type="entry name" value="Epimerase_deHydtase"/>
</dbReference>
<dbReference type="CDD" id="cd05266">
    <property type="entry name" value="SDR_a4"/>
    <property type="match status" value="1"/>
</dbReference>
<dbReference type="InterPro" id="IPR036291">
    <property type="entry name" value="NAD(P)-bd_dom_sf"/>
</dbReference>
<dbReference type="SUPFAM" id="SSF51735">
    <property type="entry name" value="NAD(P)-binding Rossmann-fold domains"/>
    <property type="match status" value="1"/>
</dbReference>
<dbReference type="EMBL" id="RBUT01000062">
    <property type="protein sequence ID" value="RMV49570.1"/>
    <property type="molecule type" value="Genomic_DNA"/>
</dbReference>
<name>A0A3M6D0W9_9PSED</name>
<feature type="domain" description="NAD-dependent epimerase/dehydratase" evidence="1">
    <location>
        <begin position="39"/>
        <end position="241"/>
    </location>
</feature>
<dbReference type="GO" id="GO:0004029">
    <property type="term" value="F:aldehyde dehydrogenase (NAD+) activity"/>
    <property type="evidence" value="ECO:0007669"/>
    <property type="project" value="TreeGrafter"/>
</dbReference>
<proteinExistence type="predicted"/>
<dbReference type="Proteomes" id="UP000279173">
    <property type="component" value="Unassembled WGS sequence"/>
</dbReference>
<dbReference type="Pfam" id="PF01370">
    <property type="entry name" value="Epimerase"/>
    <property type="match status" value="1"/>
</dbReference>
<dbReference type="Gene3D" id="3.40.50.720">
    <property type="entry name" value="NAD(P)-binding Rossmann-like Domain"/>
    <property type="match status" value="1"/>
</dbReference>
<evidence type="ECO:0000313" key="2">
    <source>
        <dbReference type="EMBL" id="RMV49570.1"/>
    </source>
</evidence>
<dbReference type="AlphaFoldDB" id="A0A3M6D0W9"/>
<reference evidence="2 3" key="1">
    <citation type="submission" date="2018-08" db="EMBL/GenBank/DDBJ databases">
        <title>Recombination of ecologically and evolutionarily significant loci maintains genetic cohesion in the Pseudomonas syringae species complex.</title>
        <authorList>
            <person name="Dillon M."/>
            <person name="Thakur S."/>
            <person name="Almeida R.N.D."/>
            <person name="Weir B.S."/>
            <person name="Guttman D.S."/>
        </authorList>
    </citation>
    <scope>NUCLEOTIDE SEQUENCE [LARGE SCALE GENOMIC DNA]</scope>
    <source>
        <strain evidence="2 3">ICMP 3263</strain>
    </source>
</reference>
<protein>
    <submittedName>
        <fullName evidence="2">ActC protein</fullName>
    </submittedName>
</protein>
<comment type="caution">
    <text evidence="2">The sequence shown here is derived from an EMBL/GenBank/DDBJ whole genome shotgun (WGS) entry which is preliminary data.</text>
</comment>
<dbReference type="PANTHER" id="PTHR48079:SF6">
    <property type="entry name" value="NAD(P)-BINDING DOMAIN-CONTAINING PROTEIN-RELATED"/>
    <property type="match status" value="1"/>
</dbReference>
<dbReference type="PANTHER" id="PTHR48079">
    <property type="entry name" value="PROTEIN YEEZ"/>
    <property type="match status" value="1"/>
</dbReference>
<organism evidence="2 3">
    <name type="scientific">Pseudomonas syringae pv. helianthi</name>
    <dbReference type="NCBI Taxonomy" id="251654"/>
    <lineage>
        <taxon>Bacteria</taxon>
        <taxon>Pseudomonadati</taxon>
        <taxon>Pseudomonadota</taxon>
        <taxon>Gammaproteobacteria</taxon>
        <taxon>Pseudomonadales</taxon>
        <taxon>Pseudomonadaceae</taxon>
        <taxon>Pseudomonas</taxon>
    </lineage>
</organism>
<dbReference type="InterPro" id="IPR051783">
    <property type="entry name" value="NAD(P)-dependent_oxidoreduct"/>
</dbReference>
<accession>A0A3M6D0W9</accession>
<sequence length="314" mass="34602">MDAYICLQLCFECRVSMSVFYDTDTPLLWRYRMTAPSLLIAGCGDIGARLATRLLPHGWVVHGLRRTVSELPAGVRGVQGDLFEAQKPAQWPAAALDYVVYCATPSQRDETGYRMAYVEGLRNVLSWLEQTGQRPKRLIFVSSSGVYGQQSGEWVDEHSVTEPTNYTGTVMLEAEQVALNSGLPATAVRLTGIYGPGRSDLSNRVRQGHSVRMDPPVYANRIHADDAASLLEHLLQADQRGVALESCYLGVDDDPAALADVVTWIREYLGVTEWSEDVSVQRVGSKRCSNARARALGWAPVYPDYRAGYAALLG</sequence>
<evidence type="ECO:0000259" key="1">
    <source>
        <dbReference type="Pfam" id="PF01370"/>
    </source>
</evidence>
<evidence type="ECO:0000313" key="3">
    <source>
        <dbReference type="Proteomes" id="UP000279173"/>
    </source>
</evidence>
<gene>
    <name evidence="2" type="ORF">ALP10_05040</name>
</gene>
<dbReference type="GO" id="GO:0005737">
    <property type="term" value="C:cytoplasm"/>
    <property type="evidence" value="ECO:0007669"/>
    <property type="project" value="TreeGrafter"/>
</dbReference>